<protein>
    <submittedName>
        <fullName evidence="2">Transporter</fullName>
    </submittedName>
</protein>
<accession>A0A7T4JW85</accession>
<feature type="transmembrane region" description="Helical" evidence="1">
    <location>
        <begin position="81"/>
        <end position="99"/>
    </location>
</feature>
<keyword evidence="1" id="KW-0812">Transmembrane</keyword>
<gene>
    <name evidence="2" type="ORF">I6I10_04600</name>
</gene>
<dbReference type="OrthoDB" id="4409240at2"/>
<dbReference type="Proteomes" id="UP000596145">
    <property type="component" value="Chromosome"/>
</dbReference>
<organism evidence="2 3">
    <name type="scientific">Corynebacterium glucuronolyticum</name>
    <dbReference type="NCBI Taxonomy" id="39791"/>
    <lineage>
        <taxon>Bacteria</taxon>
        <taxon>Bacillati</taxon>
        <taxon>Actinomycetota</taxon>
        <taxon>Actinomycetes</taxon>
        <taxon>Mycobacteriales</taxon>
        <taxon>Corynebacteriaceae</taxon>
        <taxon>Corynebacterium</taxon>
    </lineage>
</organism>
<dbReference type="AlphaFoldDB" id="A0A7T4JW85"/>
<feature type="transmembrane region" description="Helical" evidence="1">
    <location>
        <begin position="43"/>
        <end position="61"/>
    </location>
</feature>
<proteinExistence type="predicted"/>
<dbReference type="EMBL" id="CP066007">
    <property type="protein sequence ID" value="QQB47671.1"/>
    <property type="molecule type" value="Genomic_DNA"/>
</dbReference>
<name>A0A7T4JW85_9CORY</name>
<evidence type="ECO:0000313" key="3">
    <source>
        <dbReference type="Proteomes" id="UP000596145"/>
    </source>
</evidence>
<evidence type="ECO:0000256" key="1">
    <source>
        <dbReference type="SAM" id="Phobius"/>
    </source>
</evidence>
<reference evidence="2 3" key="1">
    <citation type="submission" date="2020-12" db="EMBL/GenBank/DDBJ databases">
        <title>FDA dAtabase for Regulatory Grade micrObial Sequences (FDA-ARGOS): Supporting development and validation of Infectious Disease Dx tests.</title>
        <authorList>
            <person name="Sproer C."/>
            <person name="Gronow S."/>
            <person name="Severitt S."/>
            <person name="Schroder I."/>
            <person name="Tallon L."/>
            <person name="Sadzewicz L."/>
            <person name="Zhao X."/>
            <person name="Boylan J."/>
            <person name="Ott S."/>
            <person name="Bowen H."/>
            <person name="Vavikolanu K."/>
            <person name="Mehta A."/>
            <person name="Aluvathingal J."/>
            <person name="Nadendla S."/>
            <person name="Lowell S."/>
            <person name="Myers T."/>
            <person name="Yan Y."/>
            <person name="Sichtig H."/>
        </authorList>
    </citation>
    <scope>NUCLEOTIDE SEQUENCE [LARGE SCALE GENOMIC DNA]</scope>
    <source>
        <strain evidence="2 3">FDAARGOS_1053</strain>
    </source>
</reference>
<sequence>MNPLSVASLATTAWIVVLGTNRWWLSVLVAIVAASVGRAWGKTLLVTLPMALSLLVIHAPHGQTPIAPLVTVEGVVATGALTARFAACVASVFAVARYVRVEEMVKAIQQAGSPRLAYLVGSAFAVLPEGKRALAEVREAAELGGMKAPKRTVVTAVITLLLVRATERTTALTHLAIDRPGPRTMYAPVPPRACWTLPLPAVALIAVVVKGAVG</sequence>
<keyword evidence="1" id="KW-0472">Membrane</keyword>
<evidence type="ECO:0000313" key="2">
    <source>
        <dbReference type="EMBL" id="QQB47671.1"/>
    </source>
</evidence>
<feature type="transmembrane region" description="Helical" evidence="1">
    <location>
        <begin position="12"/>
        <end position="36"/>
    </location>
</feature>
<keyword evidence="1" id="KW-1133">Transmembrane helix</keyword>